<dbReference type="OrthoDB" id="2993351at2759"/>
<evidence type="ECO:0000313" key="2">
    <source>
        <dbReference type="EMBL" id="KAF2762410.1"/>
    </source>
</evidence>
<proteinExistence type="predicted"/>
<dbReference type="InterPro" id="IPR022137">
    <property type="entry name" value="Znf_prot_DUF3669"/>
</dbReference>
<keyword evidence="3" id="KW-1185">Reference proteome</keyword>
<feature type="domain" description="DUF3669" evidence="1">
    <location>
        <begin position="293"/>
        <end position="357"/>
    </location>
</feature>
<organism evidence="2 3">
    <name type="scientific">Pseudovirgaria hyperparasitica</name>
    <dbReference type="NCBI Taxonomy" id="470096"/>
    <lineage>
        <taxon>Eukaryota</taxon>
        <taxon>Fungi</taxon>
        <taxon>Dikarya</taxon>
        <taxon>Ascomycota</taxon>
        <taxon>Pezizomycotina</taxon>
        <taxon>Dothideomycetes</taxon>
        <taxon>Dothideomycetes incertae sedis</taxon>
        <taxon>Acrospermales</taxon>
        <taxon>Acrospermaceae</taxon>
        <taxon>Pseudovirgaria</taxon>
    </lineage>
</organism>
<dbReference type="RefSeq" id="XP_033604861.1">
    <property type="nucleotide sequence ID" value="XM_033749834.1"/>
</dbReference>
<dbReference type="GeneID" id="54490888"/>
<protein>
    <recommendedName>
        <fullName evidence="1">DUF3669 domain-containing protein</fullName>
    </recommendedName>
</protein>
<accession>A0A6A6WJL9</accession>
<dbReference type="Proteomes" id="UP000799437">
    <property type="component" value="Unassembled WGS sequence"/>
</dbReference>
<dbReference type="Pfam" id="PF12417">
    <property type="entry name" value="DUF3669"/>
    <property type="match status" value="1"/>
</dbReference>
<sequence>MAIPAAPLPCISCIHPCHCTDPPYLSRTPNSPRSLKPRDPPFIAIGAGASSIVYARRNRHNPHLSSSSPARCVLKRSLNTLESDLAIWNEYVMHARVLQSLAECKPTLAPTISVPACHDLVLAGPRFDNWWATREARFPSSEKERGCIAISERIRGFGGKEIDAVDDKLWLDGLCRQAIQGEEEESVLLRVYLGRTKRLSGGTSPGKSELGDYALCVDQMEALELPMEEYARSMAEVLAIMYFDVGMDAAGIEFVIAPPRAKPRERNVGKFQEMGLGGPDSPWISEALGTHTLWLLDFDEVKNVVWGREGLERAAIAFLDNNPYFPRPGQKHKSDRMLWKVFKSRFLEASKMIIGRKSVDEADKLMDMPGAFMNKLEQIVDEKNRASIRLVYSFENIKVGDNPKCAIQDFAFVLSRT</sequence>
<name>A0A6A6WJL9_9PEZI</name>
<dbReference type="EMBL" id="ML996565">
    <property type="protein sequence ID" value="KAF2762410.1"/>
    <property type="molecule type" value="Genomic_DNA"/>
</dbReference>
<reference evidence="2" key="1">
    <citation type="journal article" date="2020" name="Stud. Mycol.">
        <title>101 Dothideomycetes genomes: a test case for predicting lifestyles and emergence of pathogens.</title>
        <authorList>
            <person name="Haridas S."/>
            <person name="Albert R."/>
            <person name="Binder M."/>
            <person name="Bloem J."/>
            <person name="Labutti K."/>
            <person name="Salamov A."/>
            <person name="Andreopoulos B."/>
            <person name="Baker S."/>
            <person name="Barry K."/>
            <person name="Bills G."/>
            <person name="Bluhm B."/>
            <person name="Cannon C."/>
            <person name="Castanera R."/>
            <person name="Culley D."/>
            <person name="Daum C."/>
            <person name="Ezra D."/>
            <person name="Gonzalez J."/>
            <person name="Henrissat B."/>
            <person name="Kuo A."/>
            <person name="Liang C."/>
            <person name="Lipzen A."/>
            <person name="Lutzoni F."/>
            <person name="Magnuson J."/>
            <person name="Mondo S."/>
            <person name="Nolan M."/>
            <person name="Ohm R."/>
            <person name="Pangilinan J."/>
            <person name="Park H.-J."/>
            <person name="Ramirez L."/>
            <person name="Alfaro M."/>
            <person name="Sun H."/>
            <person name="Tritt A."/>
            <person name="Yoshinaga Y."/>
            <person name="Zwiers L.-H."/>
            <person name="Turgeon B."/>
            <person name="Goodwin S."/>
            <person name="Spatafora J."/>
            <person name="Crous P."/>
            <person name="Grigoriev I."/>
        </authorList>
    </citation>
    <scope>NUCLEOTIDE SEQUENCE</scope>
    <source>
        <strain evidence="2">CBS 121739</strain>
    </source>
</reference>
<dbReference type="PANTHER" id="PTHR40780">
    <property type="entry name" value="DUF3669 DOMAIN-CONTAINING PROTEIN"/>
    <property type="match status" value="1"/>
</dbReference>
<gene>
    <name evidence="2" type="ORF">EJ05DRAFT_642</name>
</gene>
<evidence type="ECO:0000313" key="3">
    <source>
        <dbReference type="Proteomes" id="UP000799437"/>
    </source>
</evidence>
<dbReference type="PANTHER" id="PTHR40780:SF2">
    <property type="entry name" value="DUF3669 DOMAIN-CONTAINING PROTEIN"/>
    <property type="match status" value="1"/>
</dbReference>
<dbReference type="AlphaFoldDB" id="A0A6A6WJL9"/>
<evidence type="ECO:0000259" key="1">
    <source>
        <dbReference type="Pfam" id="PF12417"/>
    </source>
</evidence>